<dbReference type="Gramene" id="Os02t0768400-01">
    <property type="protein sequence ID" value="Os02t0768400-01"/>
    <property type="gene ID" value="Os02g0768400"/>
</dbReference>
<reference evidence="1 2" key="2">
    <citation type="journal article" date="2013" name="Plant Cell Physiol.">
        <title>Rice Annotation Project Database (RAP-DB): an integrative and interactive database for rice genomics.</title>
        <authorList>
            <person name="Sakai H."/>
            <person name="Lee S.S."/>
            <person name="Tanaka T."/>
            <person name="Numa H."/>
            <person name="Kim J."/>
            <person name="Kawahara Y."/>
            <person name="Wakimoto H."/>
            <person name="Yang C.C."/>
            <person name="Iwamoto M."/>
            <person name="Abe T."/>
            <person name="Yamada Y."/>
            <person name="Muto A."/>
            <person name="Inokuchi H."/>
            <person name="Ikemura T."/>
            <person name="Matsumoto T."/>
            <person name="Sasaki T."/>
            <person name="Itoh T."/>
        </authorList>
    </citation>
    <scope>NUCLEOTIDE SEQUENCE [LARGE SCALE GENOMIC DNA]</scope>
    <source>
        <strain evidence="2">cv. Nipponbare</strain>
    </source>
</reference>
<gene>
    <name evidence="1" type="ordered locus">Os02g0768400</name>
    <name evidence="1" type="ORF">OSNPB_020768400</name>
</gene>
<reference evidence="2" key="1">
    <citation type="journal article" date="2005" name="Nature">
        <title>The map-based sequence of the rice genome.</title>
        <authorList>
            <consortium name="International rice genome sequencing project (IRGSP)"/>
            <person name="Matsumoto T."/>
            <person name="Wu J."/>
            <person name="Kanamori H."/>
            <person name="Katayose Y."/>
            <person name="Fujisawa M."/>
            <person name="Namiki N."/>
            <person name="Mizuno H."/>
            <person name="Yamamoto K."/>
            <person name="Antonio B.A."/>
            <person name="Baba T."/>
            <person name="Sakata K."/>
            <person name="Nagamura Y."/>
            <person name="Aoki H."/>
            <person name="Arikawa K."/>
            <person name="Arita K."/>
            <person name="Bito T."/>
            <person name="Chiden Y."/>
            <person name="Fujitsuka N."/>
            <person name="Fukunaka R."/>
            <person name="Hamada M."/>
            <person name="Harada C."/>
            <person name="Hayashi A."/>
            <person name="Hijishita S."/>
            <person name="Honda M."/>
            <person name="Hosokawa S."/>
            <person name="Ichikawa Y."/>
            <person name="Idonuma A."/>
            <person name="Iijima M."/>
            <person name="Ikeda M."/>
            <person name="Ikeno M."/>
            <person name="Ito K."/>
            <person name="Ito S."/>
            <person name="Ito T."/>
            <person name="Ito Y."/>
            <person name="Ito Y."/>
            <person name="Iwabuchi A."/>
            <person name="Kamiya K."/>
            <person name="Karasawa W."/>
            <person name="Kurita K."/>
            <person name="Katagiri S."/>
            <person name="Kikuta A."/>
            <person name="Kobayashi H."/>
            <person name="Kobayashi N."/>
            <person name="Machita K."/>
            <person name="Maehara T."/>
            <person name="Masukawa M."/>
            <person name="Mizubayashi T."/>
            <person name="Mukai Y."/>
            <person name="Nagasaki H."/>
            <person name="Nagata Y."/>
            <person name="Naito S."/>
            <person name="Nakashima M."/>
            <person name="Nakama Y."/>
            <person name="Nakamichi Y."/>
            <person name="Nakamura M."/>
            <person name="Meguro A."/>
            <person name="Negishi M."/>
            <person name="Ohta I."/>
            <person name="Ohta T."/>
            <person name="Okamoto M."/>
            <person name="Ono N."/>
            <person name="Saji S."/>
            <person name="Sakaguchi M."/>
            <person name="Sakai K."/>
            <person name="Shibata M."/>
            <person name="Shimokawa T."/>
            <person name="Song J."/>
            <person name="Takazaki Y."/>
            <person name="Terasawa K."/>
            <person name="Tsugane M."/>
            <person name="Tsuji K."/>
            <person name="Ueda S."/>
            <person name="Waki K."/>
            <person name="Yamagata H."/>
            <person name="Yamamoto M."/>
            <person name="Yamamoto S."/>
            <person name="Yamane H."/>
            <person name="Yoshiki S."/>
            <person name="Yoshihara R."/>
            <person name="Yukawa K."/>
            <person name="Zhong H."/>
            <person name="Yano M."/>
            <person name="Yuan Q."/>
            <person name="Ouyang S."/>
            <person name="Liu J."/>
            <person name="Jones K.M."/>
            <person name="Gansberger K."/>
            <person name="Moffat K."/>
            <person name="Hill J."/>
            <person name="Bera J."/>
            <person name="Fadrosh D."/>
            <person name="Jin S."/>
            <person name="Johri S."/>
            <person name="Kim M."/>
            <person name="Overton L."/>
            <person name="Reardon M."/>
            <person name="Tsitrin T."/>
            <person name="Vuong H."/>
            <person name="Weaver B."/>
            <person name="Ciecko A."/>
            <person name="Tallon L."/>
            <person name="Jackson J."/>
            <person name="Pai G."/>
            <person name="Aken S.V."/>
            <person name="Utterback T."/>
            <person name="Reidmuller S."/>
            <person name="Feldblyum T."/>
            <person name="Hsiao J."/>
            <person name="Zismann V."/>
            <person name="Iobst S."/>
            <person name="de Vazeille A.R."/>
            <person name="Buell C.R."/>
            <person name="Ying K."/>
            <person name="Li Y."/>
            <person name="Lu T."/>
            <person name="Huang Y."/>
            <person name="Zhao Q."/>
            <person name="Feng Q."/>
            <person name="Zhang L."/>
            <person name="Zhu J."/>
            <person name="Weng Q."/>
            <person name="Mu J."/>
            <person name="Lu Y."/>
            <person name="Fan D."/>
            <person name="Liu Y."/>
            <person name="Guan J."/>
            <person name="Zhang Y."/>
            <person name="Yu S."/>
            <person name="Liu X."/>
            <person name="Zhang Y."/>
            <person name="Hong G."/>
            <person name="Han B."/>
            <person name="Choisne N."/>
            <person name="Demange N."/>
            <person name="Orjeda G."/>
            <person name="Samain S."/>
            <person name="Cattolico L."/>
            <person name="Pelletier E."/>
            <person name="Couloux A."/>
            <person name="Segurens B."/>
            <person name="Wincker P."/>
            <person name="D'Hont A."/>
            <person name="Scarpelli C."/>
            <person name="Weissenbach J."/>
            <person name="Salanoubat M."/>
            <person name="Quetier F."/>
            <person name="Yu Y."/>
            <person name="Kim H.R."/>
            <person name="Rambo T."/>
            <person name="Currie J."/>
            <person name="Collura K."/>
            <person name="Luo M."/>
            <person name="Yang T."/>
            <person name="Ammiraju J.S.S."/>
            <person name="Engler F."/>
            <person name="Soderlund C."/>
            <person name="Wing R.A."/>
            <person name="Palmer L.E."/>
            <person name="de la Bastide M."/>
            <person name="Spiegel L."/>
            <person name="Nascimento L."/>
            <person name="Zutavern T."/>
            <person name="O'Shaughnessy A."/>
            <person name="Dike S."/>
            <person name="Dedhia N."/>
            <person name="Preston R."/>
            <person name="Balija V."/>
            <person name="McCombie W.R."/>
            <person name="Chow T."/>
            <person name="Chen H."/>
            <person name="Chung M."/>
            <person name="Chen C."/>
            <person name="Shaw J."/>
            <person name="Wu H."/>
            <person name="Hsiao K."/>
            <person name="Chao Y."/>
            <person name="Chu M."/>
            <person name="Cheng C."/>
            <person name="Hour A."/>
            <person name="Lee P."/>
            <person name="Lin S."/>
            <person name="Lin Y."/>
            <person name="Liou J."/>
            <person name="Liu S."/>
            <person name="Hsing Y."/>
            <person name="Raghuvanshi S."/>
            <person name="Mohanty A."/>
            <person name="Bharti A.K."/>
            <person name="Gaur A."/>
            <person name="Gupta V."/>
            <person name="Kumar D."/>
            <person name="Ravi V."/>
            <person name="Vij S."/>
            <person name="Kapur A."/>
            <person name="Khurana P."/>
            <person name="Khurana P."/>
            <person name="Khurana J.P."/>
            <person name="Tyagi A.K."/>
            <person name="Gaikwad K."/>
            <person name="Singh A."/>
            <person name="Dalal V."/>
            <person name="Srivastava S."/>
            <person name="Dixit A."/>
            <person name="Pal A.K."/>
            <person name="Ghazi I.A."/>
            <person name="Yadav M."/>
            <person name="Pandit A."/>
            <person name="Bhargava A."/>
            <person name="Sureshbabu K."/>
            <person name="Batra K."/>
            <person name="Sharma T.R."/>
            <person name="Mohapatra T."/>
            <person name="Singh N.K."/>
            <person name="Messing J."/>
            <person name="Nelson A.B."/>
            <person name="Fuks G."/>
            <person name="Kavchok S."/>
            <person name="Keizer G."/>
            <person name="Linton E."/>
            <person name="Llaca V."/>
            <person name="Song R."/>
            <person name="Tanyolac B."/>
            <person name="Young S."/>
            <person name="Ho-Il K."/>
            <person name="Hahn J.H."/>
            <person name="Sangsakoo G."/>
            <person name="Vanavichit A."/>
            <person name="de Mattos Luiz.A.T."/>
            <person name="Zimmer P.D."/>
            <person name="Malone G."/>
            <person name="Dellagostin O."/>
            <person name="de Oliveira A.C."/>
            <person name="Bevan M."/>
            <person name="Bancroft I."/>
            <person name="Minx P."/>
            <person name="Cordum H."/>
            <person name="Wilson R."/>
            <person name="Cheng Z."/>
            <person name="Jin W."/>
            <person name="Jiang J."/>
            <person name="Leong S.A."/>
            <person name="Iwama H."/>
            <person name="Gojobori T."/>
            <person name="Itoh T."/>
            <person name="Niimura Y."/>
            <person name="Fujii Y."/>
            <person name="Habara T."/>
            <person name="Sakai H."/>
            <person name="Sato Y."/>
            <person name="Wilson G."/>
            <person name="Kumar K."/>
            <person name="McCouch S."/>
            <person name="Juretic N."/>
            <person name="Hoen D."/>
            <person name="Wright S."/>
            <person name="Bruskiewich R."/>
            <person name="Bureau T."/>
            <person name="Miyao A."/>
            <person name="Hirochika H."/>
            <person name="Nishikawa T."/>
            <person name="Kadowaki K."/>
            <person name="Sugiura M."/>
            <person name="Burr B."/>
            <person name="Sasaki T."/>
        </authorList>
    </citation>
    <scope>NUCLEOTIDE SEQUENCE [LARGE SCALE GENOMIC DNA]</scope>
    <source>
        <strain evidence="2">cv. Nipponbare</strain>
    </source>
</reference>
<protein>
    <submittedName>
        <fullName evidence="1">Os02g0768400 protein</fullName>
    </submittedName>
</protein>
<dbReference type="Proteomes" id="UP000059680">
    <property type="component" value="Chromosome 2"/>
</dbReference>
<organism evidence="1 2">
    <name type="scientific">Oryza sativa subsp. japonica</name>
    <name type="common">Rice</name>
    <dbReference type="NCBI Taxonomy" id="39947"/>
    <lineage>
        <taxon>Eukaryota</taxon>
        <taxon>Viridiplantae</taxon>
        <taxon>Streptophyta</taxon>
        <taxon>Embryophyta</taxon>
        <taxon>Tracheophyta</taxon>
        <taxon>Spermatophyta</taxon>
        <taxon>Magnoliopsida</taxon>
        <taxon>Liliopsida</taxon>
        <taxon>Poales</taxon>
        <taxon>Poaceae</taxon>
        <taxon>BOP clade</taxon>
        <taxon>Oryzoideae</taxon>
        <taxon>Oryzeae</taxon>
        <taxon>Oryzinae</taxon>
        <taxon>Oryza</taxon>
        <taxon>Oryza sativa</taxon>
    </lineage>
</organism>
<reference evidence="1 2" key="3">
    <citation type="journal article" date="2013" name="Rice">
        <title>Improvement of the Oryza sativa Nipponbare reference genome using next generation sequence and optical map data.</title>
        <authorList>
            <person name="Kawahara Y."/>
            <person name="de la Bastide M."/>
            <person name="Hamilton J.P."/>
            <person name="Kanamori H."/>
            <person name="McCombie W.R."/>
            <person name="Ouyang S."/>
            <person name="Schwartz D.C."/>
            <person name="Tanaka T."/>
            <person name="Wu J."/>
            <person name="Zhou S."/>
            <person name="Childs K.L."/>
            <person name="Davidson R.M."/>
            <person name="Lin H."/>
            <person name="Quesada-Ocampo L."/>
            <person name="Vaillancourt B."/>
            <person name="Sakai H."/>
            <person name="Lee S.S."/>
            <person name="Kim J."/>
            <person name="Numa H."/>
            <person name="Itoh T."/>
            <person name="Buell C.R."/>
            <person name="Matsumoto T."/>
        </authorList>
    </citation>
    <scope>NUCLEOTIDE SEQUENCE [LARGE SCALE GENOMIC DNA]</scope>
    <source>
        <strain evidence="2">cv. Nipponbare</strain>
    </source>
</reference>
<evidence type="ECO:0000313" key="1">
    <source>
        <dbReference type="EMBL" id="BAS81090.1"/>
    </source>
</evidence>
<evidence type="ECO:0000313" key="2">
    <source>
        <dbReference type="Proteomes" id="UP000059680"/>
    </source>
</evidence>
<keyword evidence="2" id="KW-1185">Reference proteome</keyword>
<dbReference type="EMBL" id="AP014958">
    <property type="protein sequence ID" value="BAS81090.1"/>
    <property type="molecule type" value="Genomic_DNA"/>
</dbReference>
<accession>A0A0P0VQ99</accession>
<sequence length="70" mass="7713">MAESAHQRCSGGRCGMYDDVPRTAGGSDCWEDTPMSIFISFCFCQAPRLAGWPPRPKKGEHMLITGSNYV</sequence>
<dbReference type="PaxDb" id="39947-A0A0P0VQ99"/>
<proteinExistence type="predicted"/>
<dbReference type="InParanoid" id="A0A0P0VQ99"/>
<dbReference type="AlphaFoldDB" id="A0A0P0VQ99"/>
<name>A0A0P0VQ99_ORYSJ</name>